<comment type="catalytic activity">
    <reaction evidence="1">
        <text>ATP + protein L-histidine = ADP + protein N-phospho-L-histidine.</text>
        <dbReference type="EC" id="2.7.13.3"/>
    </reaction>
</comment>
<keyword evidence="11" id="KW-0812">Transmembrane</keyword>
<keyword evidence="15" id="KW-1185">Reference proteome</keyword>
<protein>
    <recommendedName>
        <fullName evidence="2">histidine kinase</fullName>
        <ecNumber evidence="2">2.7.13.3</ecNumber>
    </recommendedName>
</protein>
<dbReference type="PANTHER" id="PTHR24421:SF10">
    <property type="entry name" value="NITRATE_NITRITE SENSOR PROTEIN NARQ"/>
    <property type="match status" value="1"/>
</dbReference>
<evidence type="ECO:0000256" key="2">
    <source>
        <dbReference type="ARBA" id="ARBA00012438"/>
    </source>
</evidence>
<evidence type="ECO:0000256" key="4">
    <source>
        <dbReference type="ARBA" id="ARBA00022679"/>
    </source>
</evidence>
<evidence type="ECO:0000256" key="8">
    <source>
        <dbReference type="ARBA" id="ARBA00023012"/>
    </source>
</evidence>
<reference evidence="14 15" key="1">
    <citation type="submission" date="2018-05" db="EMBL/GenBank/DDBJ databases">
        <title>Complete genome sequence of sponge-derived Streptomyces sp. HNM0039.</title>
        <authorList>
            <person name="Huang X."/>
            <person name="Zhou S."/>
        </authorList>
    </citation>
    <scope>NUCLEOTIDE SEQUENCE [LARGE SCALE GENOMIC DNA]</scope>
    <source>
        <strain evidence="14 15">HNM0039</strain>
    </source>
</reference>
<feature type="transmembrane region" description="Helical" evidence="11">
    <location>
        <begin position="68"/>
        <end position="91"/>
    </location>
</feature>
<keyword evidence="7" id="KW-0067">ATP-binding</keyword>
<dbReference type="Proteomes" id="UP000244900">
    <property type="component" value="Chromosome"/>
</dbReference>
<evidence type="ECO:0000313" key="14">
    <source>
        <dbReference type="EMBL" id="AWI33258.1"/>
    </source>
</evidence>
<gene>
    <name evidence="14" type="ORF">DDW44_29875</name>
</gene>
<sequence length="404" mass="42862">MRCAAVRKRARPAADVAVAVALALTTAVQDGRSANFAYADWIPPLWLAVPLGLLTGAAAWRRRRHPKLFLLCALGSYVALSSWVAVMVAQYTVAERSASWRKAAPATVAALVIVAVPVWDMGGADAAVPISLGICLLPTLLGLYVGAHRALLAELRERAERAEREQHQRVLQARSDERTRIARDMHDVVTHRVSLIVLHATALEAARGETALTLGRQIGTIGREALTELRSLVEVLRSDTEVPLAPQPGLAELDDLVGESRRTGIPVTLTMTDGTGATTESGSPAMPVLPALVEHAVYRVVQEALTNVHKHAGDAETRVEVRHTPGLLRLTVTNRRGTAEGTTDLPGGGHGLLGIAERIRLLGGRLTAQPMPGGGFGILAEIPLDGTPPTAHTAEGPPATESAR</sequence>
<dbReference type="EMBL" id="CP029188">
    <property type="protein sequence ID" value="AWI33258.1"/>
    <property type="molecule type" value="Genomic_DNA"/>
</dbReference>
<evidence type="ECO:0000256" key="5">
    <source>
        <dbReference type="ARBA" id="ARBA00022741"/>
    </source>
</evidence>
<evidence type="ECO:0000256" key="11">
    <source>
        <dbReference type="SAM" id="Phobius"/>
    </source>
</evidence>
<keyword evidence="3" id="KW-0597">Phosphoprotein</keyword>
<accession>A0A2S1T3S5</accession>
<dbReference type="InterPro" id="IPR050482">
    <property type="entry name" value="Sensor_HK_TwoCompSys"/>
</dbReference>
<dbReference type="KEGG" id="stir:DDW44_29875"/>
<dbReference type="Gene3D" id="3.30.565.10">
    <property type="entry name" value="Histidine kinase-like ATPase, C-terminal domain"/>
    <property type="match status" value="1"/>
</dbReference>
<keyword evidence="8" id="KW-0902">Two-component regulatory system</keyword>
<evidence type="ECO:0000256" key="10">
    <source>
        <dbReference type="SAM" id="MobiDB-lite"/>
    </source>
</evidence>
<evidence type="ECO:0000256" key="6">
    <source>
        <dbReference type="ARBA" id="ARBA00022777"/>
    </source>
</evidence>
<keyword evidence="11" id="KW-1133">Transmembrane helix</keyword>
<dbReference type="CDD" id="cd16917">
    <property type="entry name" value="HATPase_UhpB-NarQ-NarX-like"/>
    <property type="match status" value="1"/>
</dbReference>
<name>A0A2S1T3S5_9ACTN</name>
<dbReference type="AlphaFoldDB" id="A0A2S1T3S5"/>
<evidence type="ECO:0000256" key="1">
    <source>
        <dbReference type="ARBA" id="ARBA00000085"/>
    </source>
</evidence>
<feature type="region of interest" description="Disordered" evidence="10">
    <location>
        <begin position="385"/>
        <end position="404"/>
    </location>
</feature>
<dbReference type="EC" id="2.7.13.3" evidence="2"/>
<evidence type="ECO:0000256" key="7">
    <source>
        <dbReference type="ARBA" id="ARBA00022840"/>
    </source>
</evidence>
<dbReference type="Gene3D" id="1.20.5.1930">
    <property type="match status" value="1"/>
</dbReference>
<dbReference type="Pfam" id="PF07730">
    <property type="entry name" value="HisKA_3"/>
    <property type="match status" value="1"/>
</dbReference>
<feature type="transmembrane region" description="Helical" evidence="11">
    <location>
        <begin position="126"/>
        <end position="147"/>
    </location>
</feature>
<keyword evidence="11" id="KW-0472">Membrane</keyword>
<evidence type="ECO:0000256" key="3">
    <source>
        <dbReference type="ARBA" id="ARBA00022553"/>
    </source>
</evidence>
<dbReference type="InterPro" id="IPR036890">
    <property type="entry name" value="HATPase_C_sf"/>
</dbReference>
<feature type="coiled-coil region" evidence="9">
    <location>
        <begin position="145"/>
        <end position="172"/>
    </location>
</feature>
<organism evidence="14 15">
    <name type="scientific">Streptomyces tirandamycinicus</name>
    <dbReference type="NCBI Taxonomy" id="2174846"/>
    <lineage>
        <taxon>Bacteria</taxon>
        <taxon>Bacillati</taxon>
        <taxon>Actinomycetota</taxon>
        <taxon>Actinomycetes</taxon>
        <taxon>Kitasatosporales</taxon>
        <taxon>Streptomycetaceae</taxon>
        <taxon>Streptomyces</taxon>
    </lineage>
</organism>
<dbReference type="GO" id="GO:0005524">
    <property type="term" value="F:ATP binding"/>
    <property type="evidence" value="ECO:0007669"/>
    <property type="project" value="UniProtKB-KW"/>
</dbReference>
<dbReference type="GO" id="GO:0000155">
    <property type="term" value="F:phosphorelay sensor kinase activity"/>
    <property type="evidence" value="ECO:0007669"/>
    <property type="project" value="InterPro"/>
</dbReference>
<keyword evidence="4" id="KW-0808">Transferase</keyword>
<evidence type="ECO:0000313" key="15">
    <source>
        <dbReference type="Proteomes" id="UP000244900"/>
    </source>
</evidence>
<feature type="domain" description="Signal transduction histidine kinase subgroup 3 dimerisation and phosphoacceptor" evidence="13">
    <location>
        <begin position="177"/>
        <end position="240"/>
    </location>
</feature>
<keyword evidence="9" id="KW-0175">Coiled coil</keyword>
<dbReference type="GO" id="GO:0046983">
    <property type="term" value="F:protein dimerization activity"/>
    <property type="evidence" value="ECO:0007669"/>
    <property type="project" value="InterPro"/>
</dbReference>
<keyword evidence="6 14" id="KW-0418">Kinase</keyword>
<feature type="domain" description="Histidine kinase/HSP90-like ATPase" evidence="12">
    <location>
        <begin position="294"/>
        <end position="385"/>
    </location>
</feature>
<evidence type="ECO:0000259" key="12">
    <source>
        <dbReference type="Pfam" id="PF02518"/>
    </source>
</evidence>
<proteinExistence type="predicted"/>
<dbReference type="InterPro" id="IPR003594">
    <property type="entry name" value="HATPase_dom"/>
</dbReference>
<dbReference type="OrthoDB" id="227596at2"/>
<dbReference type="GO" id="GO:0016020">
    <property type="term" value="C:membrane"/>
    <property type="evidence" value="ECO:0007669"/>
    <property type="project" value="InterPro"/>
</dbReference>
<dbReference type="InterPro" id="IPR011712">
    <property type="entry name" value="Sig_transdc_His_kin_sub3_dim/P"/>
</dbReference>
<evidence type="ECO:0000259" key="13">
    <source>
        <dbReference type="Pfam" id="PF07730"/>
    </source>
</evidence>
<feature type="transmembrane region" description="Helical" evidence="11">
    <location>
        <begin position="103"/>
        <end position="119"/>
    </location>
</feature>
<keyword evidence="5" id="KW-0547">Nucleotide-binding</keyword>
<evidence type="ECO:0000256" key="9">
    <source>
        <dbReference type="SAM" id="Coils"/>
    </source>
</evidence>
<dbReference type="SUPFAM" id="SSF55874">
    <property type="entry name" value="ATPase domain of HSP90 chaperone/DNA topoisomerase II/histidine kinase"/>
    <property type="match status" value="1"/>
</dbReference>
<dbReference type="PANTHER" id="PTHR24421">
    <property type="entry name" value="NITRATE/NITRITE SENSOR PROTEIN NARX-RELATED"/>
    <property type="match status" value="1"/>
</dbReference>
<dbReference type="Pfam" id="PF02518">
    <property type="entry name" value="HATPase_c"/>
    <property type="match status" value="1"/>
</dbReference>